<evidence type="ECO:0000313" key="2">
    <source>
        <dbReference type="Proteomes" id="UP000000639"/>
    </source>
</evidence>
<dbReference type="KEGG" id="pin:Ping_1618"/>
<protein>
    <submittedName>
        <fullName evidence="1">Uncharacterized protein</fullName>
    </submittedName>
</protein>
<dbReference type="EMBL" id="CP000510">
    <property type="protein sequence ID" value="ABM03415.1"/>
    <property type="molecule type" value="Genomic_DNA"/>
</dbReference>
<dbReference type="eggNOG" id="ENOG502ZKAH">
    <property type="taxonomic scope" value="Bacteria"/>
</dbReference>
<organism evidence="1 2">
    <name type="scientific">Psychromonas ingrahamii (strain DSM 17664 / CCUG 51855 / 37)</name>
    <dbReference type="NCBI Taxonomy" id="357804"/>
    <lineage>
        <taxon>Bacteria</taxon>
        <taxon>Pseudomonadati</taxon>
        <taxon>Pseudomonadota</taxon>
        <taxon>Gammaproteobacteria</taxon>
        <taxon>Alteromonadales</taxon>
        <taxon>Psychromonadaceae</taxon>
        <taxon>Psychromonas</taxon>
    </lineage>
</organism>
<dbReference type="AlphaFoldDB" id="A1SVA0"/>
<reference evidence="1 2" key="1">
    <citation type="submission" date="2007-01" db="EMBL/GenBank/DDBJ databases">
        <title>Complete sequence of Psychromonas ingrahamii 37.</title>
        <authorList>
            <consortium name="US DOE Joint Genome Institute"/>
            <person name="Copeland A."/>
            <person name="Lucas S."/>
            <person name="Lapidus A."/>
            <person name="Barry K."/>
            <person name="Detter J.C."/>
            <person name="Glavina del Rio T."/>
            <person name="Hammon N."/>
            <person name="Israni S."/>
            <person name="Dalin E."/>
            <person name="Tice H."/>
            <person name="Pitluck S."/>
            <person name="Thompson L.S."/>
            <person name="Brettin T."/>
            <person name="Bruce D."/>
            <person name="Han C."/>
            <person name="Tapia R."/>
            <person name="Schmutz J."/>
            <person name="Larimer F."/>
            <person name="Land M."/>
            <person name="Hauser L."/>
            <person name="Kyrpides N."/>
            <person name="Ivanova N."/>
            <person name="Staley J."/>
            <person name="Richardson P."/>
        </authorList>
    </citation>
    <scope>NUCLEOTIDE SEQUENCE [LARGE SCALE GENOMIC DNA]</scope>
    <source>
        <strain evidence="1 2">37</strain>
    </source>
</reference>
<proteinExistence type="predicted"/>
<dbReference type="HOGENOM" id="CLU_2331638_0_0_6"/>
<accession>A1SVA0</accession>
<gene>
    <name evidence="1" type="ordered locus">Ping_1618</name>
</gene>
<dbReference type="Proteomes" id="UP000000639">
    <property type="component" value="Chromosome"/>
</dbReference>
<keyword evidence="2" id="KW-1185">Reference proteome</keyword>
<evidence type="ECO:0000313" key="1">
    <source>
        <dbReference type="EMBL" id="ABM03415.1"/>
    </source>
</evidence>
<dbReference type="RefSeq" id="WP_011769975.1">
    <property type="nucleotide sequence ID" value="NC_008709.1"/>
</dbReference>
<dbReference type="OrthoDB" id="6215382at2"/>
<sequence>MTKSLNQVVVSYQDLCSKGLISDLKQAALCEVKTLCRLSCNNCPNVCVDINLKKVSFVGLQPDSLIIKYTENEDLDIHMSGEHIIVWLDKHDLDYKLS</sequence>
<dbReference type="STRING" id="357804.Ping_1618"/>
<name>A1SVA0_PSYIN</name>